<keyword evidence="3" id="KW-1185">Reference proteome</keyword>
<keyword evidence="1" id="KW-0472">Membrane</keyword>
<keyword evidence="1" id="KW-0812">Transmembrane</keyword>
<gene>
    <name evidence="2" type="ORF">DQ384_39125</name>
</gene>
<dbReference type="RefSeq" id="WP_114033943.1">
    <property type="nucleotide sequence ID" value="NZ_QOIL01000037.1"/>
</dbReference>
<protein>
    <recommendedName>
        <fullName evidence="4">Integral membrane protein</fullName>
    </recommendedName>
</protein>
<feature type="transmembrane region" description="Helical" evidence="1">
    <location>
        <begin position="96"/>
        <end position="115"/>
    </location>
</feature>
<evidence type="ECO:0008006" key="4">
    <source>
        <dbReference type="Google" id="ProtNLM"/>
    </source>
</evidence>
<dbReference type="OrthoDB" id="3544045at2"/>
<dbReference type="Proteomes" id="UP000253094">
    <property type="component" value="Unassembled WGS sequence"/>
</dbReference>
<feature type="transmembrane region" description="Helical" evidence="1">
    <location>
        <begin position="45"/>
        <end position="66"/>
    </location>
</feature>
<evidence type="ECO:0000256" key="1">
    <source>
        <dbReference type="SAM" id="Phobius"/>
    </source>
</evidence>
<comment type="caution">
    <text evidence="2">The sequence shown here is derived from an EMBL/GenBank/DDBJ whole genome shotgun (WGS) entry which is preliminary data.</text>
</comment>
<reference evidence="2 3" key="1">
    <citation type="submission" date="2018-06" db="EMBL/GenBank/DDBJ databases">
        <title>Sphaerisporangium craniellae sp. nov., isolated from a marine sponge in the South China Sea.</title>
        <authorList>
            <person name="Li L."/>
        </authorList>
    </citation>
    <scope>NUCLEOTIDE SEQUENCE [LARGE SCALE GENOMIC DNA]</scope>
    <source>
        <strain evidence="2 3">CCTCC AA 208026</strain>
    </source>
</reference>
<evidence type="ECO:0000313" key="3">
    <source>
        <dbReference type="Proteomes" id="UP000253094"/>
    </source>
</evidence>
<name>A0A367EM83_9ACTN</name>
<proteinExistence type="predicted"/>
<sequence length="125" mass="12519">MVNRPATLPVAAAVLAVEGLTAVGLGGYAGVETIIGSPSDVSSSIGVSAFGVLVGAALLWVAWGVFQAARWSRAPGVVTQIFALPVAVSLVQSAQYLLGVPLIVLALAGLAALLAPPTTRAMIKE</sequence>
<evidence type="ECO:0000313" key="2">
    <source>
        <dbReference type="EMBL" id="RCG18330.1"/>
    </source>
</evidence>
<dbReference type="AlphaFoldDB" id="A0A367EM83"/>
<accession>A0A367EM83</accession>
<organism evidence="2 3">
    <name type="scientific">Sphaerisporangium album</name>
    <dbReference type="NCBI Taxonomy" id="509200"/>
    <lineage>
        <taxon>Bacteria</taxon>
        <taxon>Bacillati</taxon>
        <taxon>Actinomycetota</taxon>
        <taxon>Actinomycetes</taxon>
        <taxon>Streptosporangiales</taxon>
        <taxon>Streptosporangiaceae</taxon>
        <taxon>Sphaerisporangium</taxon>
    </lineage>
</organism>
<dbReference type="EMBL" id="QOIL01000037">
    <property type="protein sequence ID" value="RCG18330.1"/>
    <property type="molecule type" value="Genomic_DNA"/>
</dbReference>
<keyword evidence="1" id="KW-1133">Transmembrane helix</keyword>